<protein>
    <submittedName>
        <fullName evidence="4">Uncharacterized protein</fullName>
    </submittedName>
</protein>
<proteinExistence type="predicted"/>
<dbReference type="InterPro" id="IPR029016">
    <property type="entry name" value="GAF-like_dom_sf"/>
</dbReference>
<dbReference type="KEGG" id="psin:CAK95_28510"/>
<evidence type="ECO:0000256" key="3">
    <source>
        <dbReference type="ARBA" id="ARBA00023163"/>
    </source>
</evidence>
<keyword evidence="5" id="KW-1185">Reference proteome</keyword>
<reference evidence="4 5" key="1">
    <citation type="submission" date="2017-05" db="EMBL/GenBank/DDBJ databases">
        <title>Full genome sequence of Pseudorhodoplanes sinuspersici.</title>
        <authorList>
            <person name="Dastgheib S.M.M."/>
            <person name="Shavandi M."/>
            <person name="Tirandaz H."/>
        </authorList>
    </citation>
    <scope>NUCLEOTIDE SEQUENCE [LARGE SCALE GENOMIC DNA]</scope>
    <source>
        <strain evidence="4 5">RIPI110</strain>
    </source>
</reference>
<dbReference type="InterPro" id="IPR036388">
    <property type="entry name" value="WH-like_DNA-bd_sf"/>
</dbReference>
<evidence type="ECO:0000313" key="5">
    <source>
        <dbReference type="Proteomes" id="UP000194137"/>
    </source>
</evidence>
<dbReference type="InterPro" id="IPR036390">
    <property type="entry name" value="WH_DNA-bd_sf"/>
</dbReference>
<dbReference type="Proteomes" id="UP000194137">
    <property type="component" value="Chromosome"/>
</dbReference>
<dbReference type="InterPro" id="IPR050707">
    <property type="entry name" value="HTH_MetabolicPath_Reg"/>
</dbReference>
<evidence type="ECO:0000256" key="2">
    <source>
        <dbReference type="ARBA" id="ARBA00023125"/>
    </source>
</evidence>
<dbReference type="PROSITE" id="PS51078">
    <property type="entry name" value="ICLR_ED"/>
    <property type="match status" value="1"/>
</dbReference>
<dbReference type="GO" id="GO:0003677">
    <property type="term" value="F:DNA binding"/>
    <property type="evidence" value="ECO:0007669"/>
    <property type="project" value="UniProtKB-KW"/>
</dbReference>
<name>A0A1W6ZZ62_9HYPH</name>
<dbReference type="SUPFAM" id="SSF46785">
    <property type="entry name" value="Winged helix' DNA-binding domain"/>
    <property type="match status" value="1"/>
</dbReference>
<keyword evidence="3" id="KW-0804">Transcription</keyword>
<evidence type="ECO:0000313" key="4">
    <source>
        <dbReference type="EMBL" id="ARQ02610.1"/>
    </source>
</evidence>
<dbReference type="GO" id="GO:0045892">
    <property type="term" value="P:negative regulation of DNA-templated transcription"/>
    <property type="evidence" value="ECO:0007669"/>
    <property type="project" value="TreeGrafter"/>
</dbReference>
<dbReference type="SUPFAM" id="SSF55781">
    <property type="entry name" value="GAF domain-like"/>
    <property type="match status" value="1"/>
</dbReference>
<dbReference type="OrthoDB" id="9807558at2"/>
<dbReference type="EMBL" id="CP021112">
    <property type="protein sequence ID" value="ARQ02610.1"/>
    <property type="molecule type" value="Genomic_DNA"/>
</dbReference>
<dbReference type="PANTHER" id="PTHR30136">
    <property type="entry name" value="HELIX-TURN-HELIX TRANSCRIPTIONAL REGULATOR, ICLR FAMILY"/>
    <property type="match status" value="1"/>
</dbReference>
<keyword evidence="2" id="KW-0238">DNA-binding</keyword>
<dbReference type="Pfam" id="PF09339">
    <property type="entry name" value="HTH_IclR"/>
    <property type="match status" value="1"/>
</dbReference>
<dbReference type="SMART" id="SM00346">
    <property type="entry name" value="HTH_ICLR"/>
    <property type="match status" value="1"/>
</dbReference>
<accession>A0A1W6ZZ62</accession>
<gene>
    <name evidence="4" type="ORF">CAK95_28510</name>
</gene>
<dbReference type="STRING" id="1235591.CAK95_28510"/>
<keyword evidence="1" id="KW-0805">Transcription regulation</keyword>
<dbReference type="InterPro" id="IPR014757">
    <property type="entry name" value="Tscrpt_reg_IclR_C"/>
</dbReference>
<dbReference type="InterPro" id="IPR005471">
    <property type="entry name" value="Tscrpt_reg_IclR_N"/>
</dbReference>
<dbReference type="PANTHER" id="PTHR30136:SF23">
    <property type="entry name" value="DNA-BINDING TRANSCRIPTIONAL ACTIVATOR MHPR"/>
    <property type="match status" value="1"/>
</dbReference>
<dbReference type="RefSeq" id="WP_086091041.1">
    <property type="nucleotide sequence ID" value="NZ_CP021112.1"/>
</dbReference>
<evidence type="ECO:0000256" key="1">
    <source>
        <dbReference type="ARBA" id="ARBA00023015"/>
    </source>
</evidence>
<dbReference type="Gene3D" id="1.10.10.10">
    <property type="entry name" value="Winged helix-like DNA-binding domain superfamily/Winged helix DNA-binding domain"/>
    <property type="match status" value="1"/>
</dbReference>
<organism evidence="4 5">
    <name type="scientific">Pseudorhodoplanes sinuspersici</name>
    <dbReference type="NCBI Taxonomy" id="1235591"/>
    <lineage>
        <taxon>Bacteria</taxon>
        <taxon>Pseudomonadati</taxon>
        <taxon>Pseudomonadota</taxon>
        <taxon>Alphaproteobacteria</taxon>
        <taxon>Hyphomicrobiales</taxon>
        <taxon>Pseudorhodoplanes</taxon>
    </lineage>
</organism>
<dbReference type="GO" id="GO:0003700">
    <property type="term" value="F:DNA-binding transcription factor activity"/>
    <property type="evidence" value="ECO:0007669"/>
    <property type="project" value="TreeGrafter"/>
</dbReference>
<dbReference type="PROSITE" id="PS51077">
    <property type="entry name" value="HTH_ICLR"/>
    <property type="match status" value="1"/>
</dbReference>
<sequence length="258" mass="28526">MAGTQTPQTVHALERGLSLLAAINKFSPASLSMLVDATDLPKATIVRLLHTLRAAGYVERAENKGYRLLPRVRDLFSSVDRESAPTQIIRRMLNDFATIVKWPAELMVREGATMVIEVSNRDSAPINLRRFEHVRFPLLHSASGIALLAWSKPRQREDIIRSALLQEKSSERADVAKTTRRKISEALARGYGVQDYNTPIEGTRAISVPVFSGDTAVAAMVLIFLRDALPQSQVDNVLVPKLREVSGKIGLQYSGAQQ</sequence>
<dbReference type="Pfam" id="PF01614">
    <property type="entry name" value="IclR_C"/>
    <property type="match status" value="1"/>
</dbReference>
<dbReference type="AlphaFoldDB" id="A0A1W6ZZ62"/>
<dbReference type="Gene3D" id="3.30.450.40">
    <property type="match status" value="1"/>
</dbReference>